<evidence type="ECO:0000259" key="1">
    <source>
        <dbReference type="PROSITE" id="PS50041"/>
    </source>
</evidence>
<dbReference type="PANTHER" id="PTHR22803">
    <property type="entry name" value="MANNOSE, PHOSPHOLIPASE, LECTIN RECEPTOR RELATED"/>
    <property type="match status" value="1"/>
</dbReference>
<feature type="domain" description="C-type lectin" evidence="1">
    <location>
        <begin position="158"/>
        <end position="269"/>
    </location>
</feature>
<name>A0A2A4K8A9_HELVI</name>
<dbReference type="InterPro" id="IPR016186">
    <property type="entry name" value="C-type_lectin-like/link_sf"/>
</dbReference>
<dbReference type="InterPro" id="IPR050111">
    <property type="entry name" value="C-type_lectin/snaclec_domain"/>
</dbReference>
<dbReference type="InterPro" id="IPR001304">
    <property type="entry name" value="C-type_lectin-like"/>
</dbReference>
<dbReference type="SMART" id="SM00034">
    <property type="entry name" value="CLECT"/>
    <property type="match status" value="1"/>
</dbReference>
<dbReference type="InterPro" id="IPR016187">
    <property type="entry name" value="CTDL_fold"/>
</dbReference>
<dbReference type="PROSITE" id="PS50041">
    <property type="entry name" value="C_TYPE_LECTIN_2"/>
    <property type="match status" value="1"/>
</dbReference>
<dbReference type="EMBL" id="NWSH01000031">
    <property type="protein sequence ID" value="PCG80505.1"/>
    <property type="molecule type" value="Genomic_DNA"/>
</dbReference>
<comment type="caution">
    <text evidence="2">The sequence shown here is derived from an EMBL/GenBank/DDBJ whole genome shotgun (WGS) entry which is preliminary data.</text>
</comment>
<proteinExistence type="predicted"/>
<dbReference type="AlphaFoldDB" id="A0A2A4K8A9"/>
<gene>
    <name evidence="2" type="ORF">B5V51_6816</name>
</gene>
<organism evidence="2">
    <name type="scientific">Heliothis virescens</name>
    <name type="common">Tobacco budworm moth</name>
    <dbReference type="NCBI Taxonomy" id="7102"/>
    <lineage>
        <taxon>Eukaryota</taxon>
        <taxon>Metazoa</taxon>
        <taxon>Ecdysozoa</taxon>
        <taxon>Arthropoda</taxon>
        <taxon>Hexapoda</taxon>
        <taxon>Insecta</taxon>
        <taxon>Pterygota</taxon>
        <taxon>Neoptera</taxon>
        <taxon>Endopterygota</taxon>
        <taxon>Lepidoptera</taxon>
        <taxon>Glossata</taxon>
        <taxon>Ditrysia</taxon>
        <taxon>Noctuoidea</taxon>
        <taxon>Noctuidae</taxon>
        <taxon>Heliothinae</taxon>
        <taxon>Heliothis</taxon>
    </lineage>
</organism>
<dbReference type="SUPFAM" id="SSF56436">
    <property type="entry name" value="C-type lectin-like"/>
    <property type="match status" value="2"/>
</dbReference>
<dbReference type="Pfam" id="PF00059">
    <property type="entry name" value="Lectin_C"/>
    <property type="match status" value="1"/>
</dbReference>
<reference evidence="2" key="1">
    <citation type="submission" date="2017-09" db="EMBL/GenBank/DDBJ databases">
        <title>Contemporary evolution of a Lepidopteran species, Heliothis virescens, in response to modern agricultural practices.</title>
        <authorList>
            <person name="Fritz M.L."/>
            <person name="Deyonke A.M."/>
            <person name="Papanicolaou A."/>
            <person name="Micinski S."/>
            <person name="Westbrook J."/>
            <person name="Gould F."/>
        </authorList>
    </citation>
    <scope>NUCLEOTIDE SEQUENCE [LARGE SCALE GENOMIC DNA]</scope>
    <source>
        <strain evidence="2">HvINT-</strain>
        <tissue evidence="2">Whole body</tissue>
    </source>
</reference>
<sequence length="285" mass="33349">MNSACKQGRYYKLTQILLCTISLFSLLLPTQLVKATLKMFKWVVYLTLLYITDFVVCKPDYLYHEEVAGWLKLHIVPTTWQDAFMQCHYEGVPLADMPVTWDSRYDGKPEKCLYLYGETVRPVECTSYAPYICYKERDNSTTFNECGTFDNEYQFSQETGSCYKFHSEIITWSEAHRICLAEGGYLAIINDQSEANIMKNMLPQQGSAAFIGMRKWKNDIWLTIHGEKVENVFHEWSNGYHENCNELYLQSDGTFRCASFKQFSQFICEKDPNAYRFQMVSDHEE</sequence>
<dbReference type="Gene3D" id="3.10.100.10">
    <property type="entry name" value="Mannose-Binding Protein A, subunit A"/>
    <property type="match status" value="1"/>
</dbReference>
<evidence type="ECO:0000313" key="2">
    <source>
        <dbReference type="EMBL" id="PCG80505.1"/>
    </source>
</evidence>
<protein>
    <recommendedName>
        <fullName evidence="1">C-type lectin domain-containing protein</fullName>
    </recommendedName>
</protein>
<accession>A0A2A4K8A9</accession>
<dbReference type="CDD" id="cd00037">
    <property type="entry name" value="CLECT"/>
    <property type="match status" value="1"/>
</dbReference>